<proteinExistence type="predicted"/>
<organism evidence="3 4">
    <name type="scientific">Periconia macrospinosa</name>
    <dbReference type="NCBI Taxonomy" id="97972"/>
    <lineage>
        <taxon>Eukaryota</taxon>
        <taxon>Fungi</taxon>
        <taxon>Dikarya</taxon>
        <taxon>Ascomycota</taxon>
        <taxon>Pezizomycotina</taxon>
        <taxon>Dothideomycetes</taxon>
        <taxon>Pleosporomycetidae</taxon>
        <taxon>Pleosporales</taxon>
        <taxon>Massarineae</taxon>
        <taxon>Periconiaceae</taxon>
        <taxon>Periconia</taxon>
    </lineage>
</organism>
<evidence type="ECO:0000313" key="4">
    <source>
        <dbReference type="Proteomes" id="UP000244855"/>
    </source>
</evidence>
<dbReference type="SUPFAM" id="SSF53720">
    <property type="entry name" value="ALDH-like"/>
    <property type="match status" value="1"/>
</dbReference>
<dbReference type="OrthoDB" id="310895at2759"/>
<dbReference type="Pfam" id="PF00171">
    <property type="entry name" value="Aldedh"/>
    <property type="match status" value="1"/>
</dbReference>
<dbReference type="EMBL" id="KZ805336">
    <property type="protein sequence ID" value="PVI02998.1"/>
    <property type="molecule type" value="Genomic_DNA"/>
</dbReference>
<dbReference type="CDD" id="cd07105">
    <property type="entry name" value="ALDH_SaliADH"/>
    <property type="match status" value="1"/>
</dbReference>
<dbReference type="InterPro" id="IPR016163">
    <property type="entry name" value="Ald_DH_C"/>
</dbReference>
<dbReference type="InterPro" id="IPR016162">
    <property type="entry name" value="Ald_DH_N"/>
</dbReference>
<dbReference type="Gene3D" id="3.40.605.10">
    <property type="entry name" value="Aldehyde Dehydrogenase, Chain A, domain 1"/>
    <property type="match status" value="1"/>
</dbReference>
<feature type="domain" description="Aldehyde dehydrogenase" evidence="2">
    <location>
        <begin position="29"/>
        <end position="483"/>
    </location>
</feature>
<dbReference type="PANTHER" id="PTHR43353:SF6">
    <property type="entry name" value="CYTOPLASMIC ALDEHYDE DEHYDROGENASE (EUROFUNG)"/>
    <property type="match status" value="1"/>
</dbReference>
<protein>
    <submittedName>
        <fullName evidence="3">Aldehyde dehydrogenase</fullName>
    </submittedName>
</protein>
<name>A0A2V1DXB6_9PLEO</name>
<accession>A0A2V1DXB6</accession>
<dbReference type="Proteomes" id="UP000244855">
    <property type="component" value="Unassembled WGS sequence"/>
</dbReference>
<sequence length="488" mass="52979">MSSAIVKPTGNGLYQIPLIINGQDVTTTSSFTVRNPSTSKPIWESSTCSEQNAIEAVTAAEKAFPSWSQTTPSDRRDIFLRAAEILTKRKPEMAAYMREEIAANEHYQNFILGLAIEGLKDTAGRIADAVQGFVPTLINQGARGIVYREPYGVVLGIGPWNAPYHLGLRAVTFAIATGNTTVLKGPELSPRCYWGLSDIFREAGLPDGVLNLLLHDPKDAPKITETLVAHSAVRKVNFTGSSHVGSIISSLAGKHLKPVLMELGGKANAIVLPDADIRNAAHHCAIGAFTNAGQICMSTERILVHSSIADKFQTAFKEAIESTFGTRKTYPVVVTNSSARRNRMLVKDALNKGAKLVHGDLNQVDPEVEAIMPPVVLSKMSPNMNLYGGESFGPSVSLYTYETEEEAIELANDTDYGLAASIFTEDLRSGMHIARQLQVGGIHINTMTVHDEFGLPHGGYKKSGFGRFNGKQGLEEFLTYKTVTWTDD</sequence>
<keyword evidence="4" id="KW-1185">Reference proteome</keyword>
<gene>
    <name evidence="3" type="ORF">DM02DRAFT_699334</name>
</gene>
<dbReference type="PANTHER" id="PTHR43353">
    <property type="entry name" value="SUCCINATE-SEMIALDEHYDE DEHYDROGENASE, MITOCHONDRIAL"/>
    <property type="match status" value="1"/>
</dbReference>
<dbReference type="GO" id="GO:0009450">
    <property type="term" value="P:gamma-aminobutyric acid catabolic process"/>
    <property type="evidence" value="ECO:0007669"/>
    <property type="project" value="TreeGrafter"/>
</dbReference>
<evidence type="ECO:0000259" key="2">
    <source>
        <dbReference type="Pfam" id="PF00171"/>
    </source>
</evidence>
<dbReference type="GO" id="GO:0004777">
    <property type="term" value="F:succinate-semialdehyde dehydrogenase (NAD+) activity"/>
    <property type="evidence" value="ECO:0007669"/>
    <property type="project" value="TreeGrafter"/>
</dbReference>
<evidence type="ECO:0000313" key="3">
    <source>
        <dbReference type="EMBL" id="PVI02998.1"/>
    </source>
</evidence>
<keyword evidence="1" id="KW-0560">Oxidoreductase</keyword>
<dbReference type="InterPro" id="IPR015590">
    <property type="entry name" value="Aldehyde_DH_dom"/>
</dbReference>
<dbReference type="STRING" id="97972.A0A2V1DXB6"/>
<dbReference type="AlphaFoldDB" id="A0A2V1DXB6"/>
<dbReference type="InterPro" id="IPR016161">
    <property type="entry name" value="Ald_DH/histidinol_DH"/>
</dbReference>
<evidence type="ECO:0000256" key="1">
    <source>
        <dbReference type="ARBA" id="ARBA00023002"/>
    </source>
</evidence>
<dbReference type="InterPro" id="IPR050740">
    <property type="entry name" value="Aldehyde_DH_Superfamily"/>
</dbReference>
<reference evidence="3 4" key="1">
    <citation type="journal article" date="2018" name="Sci. Rep.">
        <title>Comparative genomics provides insights into the lifestyle and reveals functional heterogeneity of dark septate endophytic fungi.</title>
        <authorList>
            <person name="Knapp D.G."/>
            <person name="Nemeth J.B."/>
            <person name="Barry K."/>
            <person name="Hainaut M."/>
            <person name="Henrissat B."/>
            <person name="Johnson J."/>
            <person name="Kuo A."/>
            <person name="Lim J.H.P."/>
            <person name="Lipzen A."/>
            <person name="Nolan M."/>
            <person name="Ohm R.A."/>
            <person name="Tamas L."/>
            <person name="Grigoriev I.V."/>
            <person name="Spatafora J.W."/>
            <person name="Nagy L.G."/>
            <person name="Kovacs G.M."/>
        </authorList>
    </citation>
    <scope>NUCLEOTIDE SEQUENCE [LARGE SCALE GENOMIC DNA]</scope>
    <source>
        <strain evidence="3 4">DSE2036</strain>
    </source>
</reference>
<dbReference type="Gene3D" id="3.40.309.10">
    <property type="entry name" value="Aldehyde Dehydrogenase, Chain A, domain 2"/>
    <property type="match status" value="1"/>
</dbReference>